<proteinExistence type="predicted"/>
<reference evidence="1 2" key="1">
    <citation type="submission" date="2015-10" db="EMBL/GenBank/DDBJ databases">
        <title>Candidatus Desulfofervidus auxilii, a hydrogenotrophic sulfate-reducing bacterium involved in the thermophilic anaerobic oxidation of methane.</title>
        <authorList>
            <person name="Krukenberg V."/>
            <person name="Richter M."/>
            <person name="Wegener G."/>
        </authorList>
    </citation>
    <scope>NUCLEOTIDE SEQUENCE [LARGE SCALE GENOMIC DNA]</scope>
    <source>
        <strain evidence="1 2">HS1</strain>
    </source>
</reference>
<dbReference type="EMBL" id="CP013015">
    <property type="protein sequence ID" value="AMM40718.1"/>
    <property type="molecule type" value="Genomic_DNA"/>
</dbReference>
<evidence type="ECO:0008006" key="3">
    <source>
        <dbReference type="Google" id="ProtNLM"/>
    </source>
</evidence>
<organism evidence="1 2">
    <name type="scientific">Desulfofervidus auxilii</name>
    <dbReference type="NCBI Taxonomy" id="1621989"/>
    <lineage>
        <taxon>Bacteria</taxon>
        <taxon>Pseudomonadati</taxon>
        <taxon>Thermodesulfobacteriota</taxon>
        <taxon>Candidatus Desulfofervidia</taxon>
        <taxon>Candidatus Desulfofervidales</taxon>
        <taxon>Candidatus Desulfofervidaceae</taxon>
        <taxon>Candidatus Desulfofervidus</taxon>
    </lineage>
</organism>
<dbReference type="KEGG" id="daw:HS1_000914"/>
<evidence type="ECO:0000313" key="2">
    <source>
        <dbReference type="Proteomes" id="UP000070560"/>
    </source>
</evidence>
<keyword evidence="2" id="KW-1185">Reference proteome</keyword>
<protein>
    <recommendedName>
        <fullName evidence="3">Transposase</fullName>
    </recommendedName>
</protein>
<dbReference type="AlphaFoldDB" id="A0A7U4QJX7"/>
<dbReference type="Proteomes" id="UP000070560">
    <property type="component" value="Chromosome"/>
</dbReference>
<dbReference type="RefSeq" id="WP_082757611.1">
    <property type="nucleotide sequence ID" value="NZ_CP013015.1"/>
</dbReference>
<name>A0A7U4QJX7_DESA2</name>
<sequence length="105" mass="12041">MWVQVPPPAPEVKNECKSQKGLSDLETCPTAGGEEGFNRYGFFKSKRRHKKRKVSFTPTVANYAGEIWGIDFIHDSLENGRAFRVFNVIDVYSRKAFEPVVDFRL</sequence>
<accession>A0A7U4QJX7</accession>
<dbReference type="OrthoDB" id="9766656at2"/>
<evidence type="ECO:0000313" key="1">
    <source>
        <dbReference type="EMBL" id="AMM40718.1"/>
    </source>
</evidence>
<gene>
    <name evidence="1" type="ORF">HS1_000914</name>
</gene>